<dbReference type="Proteomes" id="UP001596481">
    <property type="component" value="Unassembled WGS sequence"/>
</dbReference>
<dbReference type="PANTHER" id="PTHR44943:SF8">
    <property type="entry name" value="TPR REPEAT-CONTAINING PROTEIN MJ0263"/>
    <property type="match status" value="1"/>
</dbReference>
<organism evidence="5 6">
    <name type="scientific">Haloferax namakaokahaiae</name>
    <dbReference type="NCBI Taxonomy" id="1748331"/>
    <lineage>
        <taxon>Archaea</taxon>
        <taxon>Methanobacteriati</taxon>
        <taxon>Methanobacteriota</taxon>
        <taxon>Stenosarchaea group</taxon>
        <taxon>Halobacteria</taxon>
        <taxon>Halobacteriales</taxon>
        <taxon>Haloferacaceae</taxon>
        <taxon>Haloferax</taxon>
    </lineage>
</organism>
<sequence>MGSTRKHDYSDGQGFDDPYRGFDLDPPEFRLNGRQIDPADNHVLAEFVDESQVVPDDVDVAALVEIGLTYVELGEYEQAIDSFTRAIVYGEEDSEQVQEALVNKGVAHAQLEEYDEAIGAYRDALRINGDNDHAATAETNLAYAMWEDGDSSHPLEHAERAVELDAHVPHAWYNRGYFLLERGLAEEAVRCFENAITLGMRNRWVYEERARAYELLGEHERAEIERAMEDITRIPTDGGHTEQGE</sequence>
<accession>A0ABD5ZBZ3</accession>
<evidence type="ECO:0000256" key="1">
    <source>
        <dbReference type="ARBA" id="ARBA00022737"/>
    </source>
</evidence>
<keyword evidence="2 3" id="KW-0802">TPR repeat</keyword>
<dbReference type="Pfam" id="PF13432">
    <property type="entry name" value="TPR_16"/>
    <property type="match status" value="1"/>
</dbReference>
<feature type="compositionally biased region" description="Basic and acidic residues" evidence="4">
    <location>
        <begin position="1"/>
        <end position="10"/>
    </location>
</feature>
<dbReference type="RefSeq" id="WP_390221883.1">
    <property type="nucleotide sequence ID" value="NZ_JBHTAA010000001.1"/>
</dbReference>
<evidence type="ECO:0000256" key="2">
    <source>
        <dbReference type="ARBA" id="ARBA00022803"/>
    </source>
</evidence>
<reference evidence="5 6" key="1">
    <citation type="journal article" date="2019" name="Int. J. Syst. Evol. Microbiol.">
        <title>The Global Catalogue of Microorganisms (GCM) 10K type strain sequencing project: providing services to taxonomists for standard genome sequencing and annotation.</title>
        <authorList>
            <consortium name="The Broad Institute Genomics Platform"/>
            <consortium name="The Broad Institute Genome Sequencing Center for Infectious Disease"/>
            <person name="Wu L."/>
            <person name="Ma J."/>
        </authorList>
    </citation>
    <scope>NUCLEOTIDE SEQUENCE [LARGE SCALE GENOMIC DNA]</scope>
    <source>
        <strain evidence="5 6">DSM 29988</strain>
    </source>
</reference>
<dbReference type="Gene3D" id="1.25.40.10">
    <property type="entry name" value="Tetratricopeptide repeat domain"/>
    <property type="match status" value="2"/>
</dbReference>
<comment type="caution">
    <text evidence="5">The sequence shown here is derived from an EMBL/GenBank/DDBJ whole genome shotgun (WGS) entry which is preliminary data.</text>
</comment>
<dbReference type="PROSITE" id="PS50293">
    <property type="entry name" value="TPR_REGION"/>
    <property type="match status" value="1"/>
</dbReference>
<evidence type="ECO:0000313" key="5">
    <source>
        <dbReference type="EMBL" id="MFC7202585.1"/>
    </source>
</evidence>
<dbReference type="PANTHER" id="PTHR44943">
    <property type="entry name" value="CELLULOSE SYNTHASE OPERON PROTEIN C"/>
    <property type="match status" value="1"/>
</dbReference>
<feature type="region of interest" description="Disordered" evidence="4">
    <location>
        <begin position="1"/>
        <end position="21"/>
    </location>
</feature>
<name>A0ABD5ZBZ3_9EURY</name>
<dbReference type="PROSITE" id="PS50005">
    <property type="entry name" value="TPR"/>
    <property type="match status" value="3"/>
</dbReference>
<dbReference type="EMBL" id="JBHTAA010000001">
    <property type="protein sequence ID" value="MFC7202585.1"/>
    <property type="molecule type" value="Genomic_DNA"/>
</dbReference>
<dbReference type="AlphaFoldDB" id="A0ABD5ZBZ3"/>
<dbReference type="InterPro" id="IPR051685">
    <property type="entry name" value="Ycf3/AcsC/BcsC/TPR_MFPF"/>
</dbReference>
<protein>
    <submittedName>
        <fullName evidence="5">Tetratricopeptide repeat protein</fullName>
    </submittedName>
</protein>
<dbReference type="SUPFAM" id="SSF48452">
    <property type="entry name" value="TPR-like"/>
    <property type="match status" value="1"/>
</dbReference>
<evidence type="ECO:0000256" key="3">
    <source>
        <dbReference type="PROSITE-ProRule" id="PRU00339"/>
    </source>
</evidence>
<keyword evidence="1" id="KW-0677">Repeat</keyword>
<gene>
    <name evidence="5" type="ORF">ACFQJC_03605</name>
</gene>
<feature type="repeat" description="TPR" evidence="3">
    <location>
        <begin position="98"/>
        <end position="131"/>
    </location>
</feature>
<proteinExistence type="predicted"/>
<feature type="repeat" description="TPR" evidence="3">
    <location>
        <begin position="60"/>
        <end position="93"/>
    </location>
</feature>
<dbReference type="SMART" id="SM00028">
    <property type="entry name" value="TPR"/>
    <property type="match status" value="3"/>
</dbReference>
<dbReference type="InterPro" id="IPR011990">
    <property type="entry name" value="TPR-like_helical_dom_sf"/>
</dbReference>
<dbReference type="InterPro" id="IPR019734">
    <property type="entry name" value="TPR_rpt"/>
</dbReference>
<dbReference type="Pfam" id="PF13181">
    <property type="entry name" value="TPR_8"/>
    <property type="match status" value="1"/>
</dbReference>
<feature type="repeat" description="TPR" evidence="3">
    <location>
        <begin position="169"/>
        <end position="202"/>
    </location>
</feature>
<evidence type="ECO:0000256" key="4">
    <source>
        <dbReference type="SAM" id="MobiDB-lite"/>
    </source>
</evidence>
<evidence type="ECO:0000313" key="6">
    <source>
        <dbReference type="Proteomes" id="UP001596481"/>
    </source>
</evidence>
<keyword evidence="6" id="KW-1185">Reference proteome</keyword>